<comment type="caution">
    <text evidence="2">The sequence shown here is derived from an EMBL/GenBank/DDBJ whole genome shotgun (WGS) entry which is preliminary data.</text>
</comment>
<feature type="compositionally biased region" description="Pro residues" evidence="1">
    <location>
        <begin position="143"/>
        <end position="153"/>
    </location>
</feature>
<evidence type="ECO:0000256" key="1">
    <source>
        <dbReference type="SAM" id="MobiDB-lite"/>
    </source>
</evidence>
<dbReference type="RefSeq" id="XP_060430602.1">
    <property type="nucleotide sequence ID" value="XM_060565352.1"/>
</dbReference>
<dbReference type="GeneID" id="85449878"/>
<feature type="compositionally biased region" description="Basic and acidic residues" evidence="1">
    <location>
        <begin position="122"/>
        <end position="139"/>
    </location>
</feature>
<organism evidence="2 3">
    <name type="scientific">Colletotrichum godetiae</name>
    <dbReference type="NCBI Taxonomy" id="1209918"/>
    <lineage>
        <taxon>Eukaryota</taxon>
        <taxon>Fungi</taxon>
        <taxon>Dikarya</taxon>
        <taxon>Ascomycota</taxon>
        <taxon>Pezizomycotina</taxon>
        <taxon>Sordariomycetes</taxon>
        <taxon>Hypocreomycetidae</taxon>
        <taxon>Glomerellales</taxon>
        <taxon>Glomerellaceae</taxon>
        <taxon>Colletotrichum</taxon>
        <taxon>Colletotrichum acutatum species complex</taxon>
    </lineage>
</organism>
<keyword evidence="3" id="KW-1185">Reference proteome</keyword>
<dbReference type="EMBL" id="JAHMHR010000017">
    <property type="protein sequence ID" value="KAK1676599.1"/>
    <property type="molecule type" value="Genomic_DNA"/>
</dbReference>
<accession>A0AAJ0EYX5</accession>
<protein>
    <submittedName>
        <fullName evidence="2">Uncharacterized protein</fullName>
    </submittedName>
</protein>
<sequence>MSLARGPCPLTPQPSSTYANAVPCLLSCRLPAPSSSRAPVRTTCTSSREIGVLASTNPTPANATLAQKVCPPIFSALVSVAPRPIFPPSPPWLPVDPRSPSTLPSIRCTPYDVSIRILQESKQQRKPEEKKPTSSRDTRAPVWPQPVGNPPPRSVVSLEACSESCSPPICR</sequence>
<reference evidence="2" key="1">
    <citation type="submission" date="2021-06" db="EMBL/GenBank/DDBJ databases">
        <title>Comparative genomics, transcriptomics and evolutionary studies reveal genomic signatures of adaptation to plant cell wall in hemibiotrophic fungi.</title>
        <authorList>
            <consortium name="DOE Joint Genome Institute"/>
            <person name="Baroncelli R."/>
            <person name="Diaz J.F."/>
            <person name="Benocci T."/>
            <person name="Peng M."/>
            <person name="Battaglia E."/>
            <person name="Haridas S."/>
            <person name="Andreopoulos W."/>
            <person name="Labutti K."/>
            <person name="Pangilinan J."/>
            <person name="Floch G.L."/>
            <person name="Makela M.R."/>
            <person name="Henrissat B."/>
            <person name="Grigoriev I.V."/>
            <person name="Crouch J.A."/>
            <person name="De Vries R.P."/>
            <person name="Sukno S.A."/>
            <person name="Thon M.R."/>
        </authorList>
    </citation>
    <scope>NUCLEOTIDE SEQUENCE</scope>
    <source>
        <strain evidence="2">CBS 193.32</strain>
    </source>
</reference>
<proteinExistence type="predicted"/>
<dbReference type="Proteomes" id="UP001224890">
    <property type="component" value="Unassembled WGS sequence"/>
</dbReference>
<evidence type="ECO:0000313" key="2">
    <source>
        <dbReference type="EMBL" id="KAK1676599.1"/>
    </source>
</evidence>
<feature type="region of interest" description="Disordered" evidence="1">
    <location>
        <begin position="118"/>
        <end position="171"/>
    </location>
</feature>
<evidence type="ECO:0000313" key="3">
    <source>
        <dbReference type="Proteomes" id="UP001224890"/>
    </source>
</evidence>
<name>A0AAJ0EYX5_9PEZI</name>
<dbReference type="AlphaFoldDB" id="A0AAJ0EYX5"/>
<gene>
    <name evidence="2" type="ORF">BDP55DRAFT_106796</name>
</gene>